<sequence length="843" mass="93932">MGSKWNNGSRDIGGILRKTNQQTTVETETRCGDLLVFGYACKIFRDDDKALHIDQGKHLIPWMGDEALKIDRYDVRAALSDLSQYEPPPGGYTNRLECLTPAEQRAEQLCEEERYYSLYHNEEEEQMYQEEELKRLHQEASAAYGSVQFDYNNQKSEKESKNDEEKSEEADEAFAPPQNLVIPPNIVTPETMKLHAIIEKTAKFISSQGPQMEILIKAKQSNNPQFEFLNQNNKLNPYYKFVLNAFKNGTYPEQVPVVKPENSSNFEAKTIPTLDSTNSEPQPQTVFAHPASIRIPTVKYKPSADCAYTQLISKIKGVPIPQEQPNDVNSPDAAETTPTLYYSSYYAPNHGDHDVYNQTDQHPAIEQQQQKPIVVPATGGVEIKKISSGLMLAQCYASDTEEETDTDESKPHPVIPQNFTLPPDGLQNIIDKTAIYVAKNGIQFENILRTKQDERFTFLDPSDQYYPYYLHKVTSLNSSYVPSNSNGHDRPKIITPVSFSIKTKEESSVPINPALLQETSDDDDAENKAKSTGTSQQSQSSAPEKPTPSPNAAIAAATAARITAAIASANAAQAAAAAAAATNGGNAARSRFDIDNTGATVNRANSSVTLSGTGASKLETTQQKELKRAEEKVKDRLAQIAREKLGLISKEKQLQLERKKRAMAFLNQIKNSGLPLSTSSPSDSTTPPRNHSVVPNKDASNDNSDSEASSVHSIPITSYQKDDDDGADDENSYRCPDPIDRSKSIDRSRPVEKKILKNIHKYDDNNGNDSVTEEKSGKIDGHSKKRKRSRSRSKDSSSRHRHKKKKSKHIHESRKRRDVVNGRRVSAYRLKDSPHIVIVRLKK</sequence>
<feature type="region of interest" description="Disordered" evidence="7">
    <location>
        <begin position="505"/>
        <end position="551"/>
    </location>
</feature>
<evidence type="ECO:0000313" key="9">
    <source>
        <dbReference type="EMBL" id="CAD7086754.1"/>
    </source>
</evidence>
<feature type="compositionally biased region" description="Low complexity" evidence="7">
    <location>
        <begin position="701"/>
        <end position="710"/>
    </location>
</feature>
<organism evidence="9 10">
    <name type="scientific">Hermetia illucens</name>
    <name type="common">Black soldier fly</name>
    <dbReference type="NCBI Taxonomy" id="343691"/>
    <lineage>
        <taxon>Eukaryota</taxon>
        <taxon>Metazoa</taxon>
        <taxon>Ecdysozoa</taxon>
        <taxon>Arthropoda</taxon>
        <taxon>Hexapoda</taxon>
        <taxon>Insecta</taxon>
        <taxon>Pterygota</taxon>
        <taxon>Neoptera</taxon>
        <taxon>Endopterygota</taxon>
        <taxon>Diptera</taxon>
        <taxon>Brachycera</taxon>
        <taxon>Stratiomyomorpha</taxon>
        <taxon>Stratiomyidae</taxon>
        <taxon>Hermetiinae</taxon>
        <taxon>Hermetia</taxon>
    </lineage>
</organism>
<feature type="compositionally biased region" description="Basic and acidic residues" evidence="7">
    <location>
        <begin position="155"/>
        <end position="164"/>
    </location>
</feature>
<dbReference type="SMART" id="SM00648">
    <property type="entry name" value="SWAP"/>
    <property type="match status" value="2"/>
</dbReference>
<dbReference type="GO" id="GO:0003723">
    <property type="term" value="F:RNA binding"/>
    <property type="evidence" value="ECO:0007669"/>
    <property type="project" value="UniProtKB-KW"/>
</dbReference>
<dbReference type="GO" id="GO:0000395">
    <property type="term" value="P:mRNA 5'-splice site recognition"/>
    <property type="evidence" value="ECO:0007669"/>
    <property type="project" value="TreeGrafter"/>
</dbReference>
<dbReference type="EMBL" id="LR899012">
    <property type="protein sequence ID" value="CAD7086754.1"/>
    <property type="molecule type" value="Genomic_DNA"/>
</dbReference>
<dbReference type="SMART" id="SM01141">
    <property type="entry name" value="DRY_EERY"/>
    <property type="match status" value="1"/>
</dbReference>
<dbReference type="PANTHER" id="PTHR13161">
    <property type="entry name" value="SPLICING FACTOR SUPPRESSOR OF WHITE APRICOT"/>
    <property type="match status" value="1"/>
</dbReference>
<name>A0A7R8UTF4_HERIL</name>
<evidence type="ECO:0000256" key="5">
    <source>
        <dbReference type="ARBA" id="ARBA00023163"/>
    </source>
</evidence>
<feature type="region of interest" description="Disordered" evidence="7">
    <location>
        <begin position="147"/>
        <end position="184"/>
    </location>
</feature>
<feature type="compositionally biased region" description="Basic residues" evidence="7">
    <location>
        <begin position="799"/>
        <end position="817"/>
    </location>
</feature>
<evidence type="ECO:0000256" key="7">
    <source>
        <dbReference type="SAM" id="MobiDB-lite"/>
    </source>
</evidence>
<dbReference type="PROSITE" id="PS50128">
    <property type="entry name" value="SURP"/>
    <property type="match status" value="2"/>
</dbReference>
<keyword evidence="6" id="KW-0508">mRNA splicing</keyword>
<dbReference type="InterPro" id="IPR019147">
    <property type="entry name" value="SWAP_N_domain"/>
</dbReference>
<dbReference type="Pfam" id="PF09750">
    <property type="entry name" value="DRY_EERY"/>
    <property type="match status" value="1"/>
</dbReference>
<evidence type="ECO:0000256" key="1">
    <source>
        <dbReference type="ARBA" id="ARBA00022664"/>
    </source>
</evidence>
<keyword evidence="1" id="KW-0507">mRNA processing</keyword>
<dbReference type="Pfam" id="PF01805">
    <property type="entry name" value="Surp"/>
    <property type="match status" value="2"/>
</dbReference>
<dbReference type="InterPro" id="IPR035967">
    <property type="entry name" value="SWAP/Surp_sf"/>
</dbReference>
<protein>
    <recommendedName>
        <fullName evidence="8">SURP motif domain-containing protein</fullName>
    </recommendedName>
</protein>
<proteinExistence type="predicted"/>
<evidence type="ECO:0000256" key="4">
    <source>
        <dbReference type="ARBA" id="ARBA00023015"/>
    </source>
</evidence>
<keyword evidence="5" id="KW-0804">Transcription</keyword>
<feature type="compositionally biased region" description="Basic and acidic residues" evidence="7">
    <location>
        <begin position="737"/>
        <end position="764"/>
    </location>
</feature>
<dbReference type="PANTHER" id="PTHR13161:SF15">
    <property type="entry name" value="SPLICING FACTOR, SUPPRESSOR OF WHITE-APRICOT HOMOLOG"/>
    <property type="match status" value="1"/>
</dbReference>
<dbReference type="SUPFAM" id="SSF109905">
    <property type="entry name" value="Surp module (SWAP domain)"/>
    <property type="match status" value="2"/>
</dbReference>
<dbReference type="FunCoup" id="A0A7R8UTF4">
    <property type="interactions" value="2118"/>
</dbReference>
<feature type="domain" description="SURP motif" evidence="8">
    <location>
        <begin position="429"/>
        <end position="469"/>
    </location>
</feature>
<evidence type="ECO:0000256" key="3">
    <source>
        <dbReference type="ARBA" id="ARBA00022884"/>
    </source>
</evidence>
<dbReference type="Proteomes" id="UP000594454">
    <property type="component" value="Chromosome 4"/>
</dbReference>
<evidence type="ECO:0000313" key="10">
    <source>
        <dbReference type="Proteomes" id="UP000594454"/>
    </source>
</evidence>
<keyword evidence="4" id="KW-0805">Transcription regulation</keyword>
<gene>
    <name evidence="9" type="ORF">HERILL_LOCUS9502</name>
</gene>
<dbReference type="Gene3D" id="1.10.10.790">
    <property type="entry name" value="Surp module"/>
    <property type="match status" value="2"/>
</dbReference>
<keyword evidence="10" id="KW-1185">Reference proteome</keyword>
<dbReference type="AlphaFoldDB" id="A0A7R8UTF4"/>
<evidence type="ECO:0000259" key="8">
    <source>
        <dbReference type="PROSITE" id="PS50128"/>
    </source>
</evidence>
<feature type="compositionally biased region" description="Low complexity" evidence="7">
    <location>
        <begin position="677"/>
        <end position="688"/>
    </location>
</feature>
<dbReference type="InterPro" id="IPR000061">
    <property type="entry name" value="Surp"/>
</dbReference>
<evidence type="ECO:0000256" key="6">
    <source>
        <dbReference type="ARBA" id="ARBA00023187"/>
    </source>
</evidence>
<accession>A0A7R8UTF4</accession>
<keyword evidence="3" id="KW-0694">RNA-binding</keyword>
<reference evidence="9 10" key="1">
    <citation type="submission" date="2020-11" db="EMBL/GenBank/DDBJ databases">
        <authorList>
            <person name="Wallbank WR R."/>
            <person name="Pardo Diaz C."/>
            <person name="Kozak K."/>
            <person name="Martin S."/>
            <person name="Jiggins C."/>
            <person name="Moest M."/>
            <person name="Warren A I."/>
            <person name="Generalovic N T."/>
            <person name="Byers J.R.P. K."/>
            <person name="Montejo-Kovacevich G."/>
            <person name="Yen C E."/>
        </authorList>
    </citation>
    <scope>NUCLEOTIDE SEQUENCE [LARGE SCALE GENOMIC DNA]</scope>
</reference>
<dbReference type="InterPro" id="IPR040397">
    <property type="entry name" value="SWAP"/>
</dbReference>
<dbReference type="InParanoid" id="A0A7R8UTF4"/>
<feature type="compositionally biased region" description="Basic and acidic residues" evidence="7">
    <location>
        <begin position="772"/>
        <end position="782"/>
    </location>
</feature>
<keyword evidence="2" id="KW-0677">Repeat</keyword>
<feature type="region of interest" description="Disordered" evidence="7">
    <location>
        <begin position="672"/>
        <end position="826"/>
    </location>
</feature>
<feature type="domain" description="SURP motif" evidence="8">
    <location>
        <begin position="197"/>
        <end position="239"/>
    </location>
</feature>
<dbReference type="OrthoDB" id="5836667at2759"/>
<evidence type="ECO:0000256" key="2">
    <source>
        <dbReference type="ARBA" id="ARBA00022737"/>
    </source>
</evidence>